<comment type="caution">
    <text evidence="2">The sequence shown here is derived from an EMBL/GenBank/DDBJ whole genome shotgun (WGS) entry which is preliminary data.</text>
</comment>
<dbReference type="PANTHER" id="PTHR12843:SF5">
    <property type="entry name" value="EEF1A LYSINE METHYLTRANSFERASE 2"/>
    <property type="match status" value="1"/>
</dbReference>
<dbReference type="InterPro" id="IPR041698">
    <property type="entry name" value="Methyltransf_25"/>
</dbReference>
<accession>A0A918SGR4</accession>
<dbReference type="InterPro" id="IPR029063">
    <property type="entry name" value="SAM-dependent_MTases_sf"/>
</dbReference>
<evidence type="ECO:0000313" key="3">
    <source>
        <dbReference type="Proteomes" id="UP000610456"/>
    </source>
</evidence>
<feature type="domain" description="Methyltransferase" evidence="1">
    <location>
        <begin position="44"/>
        <end position="139"/>
    </location>
</feature>
<proteinExistence type="predicted"/>
<dbReference type="Pfam" id="PF13649">
    <property type="entry name" value="Methyltransf_25"/>
    <property type="match status" value="1"/>
</dbReference>
<dbReference type="AlphaFoldDB" id="A0A918SGR4"/>
<evidence type="ECO:0000313" key="2">
    <source>
        <dbReference type="EMBL" id="GHA37629.1"/>
    </source>
</evidence>
<dbReference type="SUPFAM" id="SSF53335">
    <property type="entry name" value="S-adenosyl-L-methionine-dependent methyltransferases"/>
    <property type="match status" value="1"/>
</dbReference>
<organism evidence="2 3">
    <name type="scientific">Salinimicrobium marinum</name>
    <dbReference type="NCBI Taxonomy" id="680283"/>
    <lineage>
        <taxon>Bacteria</taxon>
        <taxon>Pseudomonadati</taxon>
        <taxon>Bacteroidota</taxon>
        <taxon>Flavobacteriia</taxon>
        <taxon>Flavobacteriales</taxon>
        <taxon>Flavobacteriaceae</taxon>
        <taxon>Salinimicrobium</taxon>
    </lineage>
</organism>
<dbReference type="CDD" id="cd02440">
    <property type="entry name" value="AdoMet_MTases"/>
    <property type="match status" value="1"/>
</dbReference>
<sequence>MDRQEHWENIYRTKKLTEVSWYEPIPETSLEFIKGMNLAKDAAIIDVGGGDSFLSDFLLMEGYTNVSVLDISEEALNRVKKRLGERAEEIHWIVEDITRFRPEGTYDLWHDRAAFHFLTEEDQVQQYVDTLKKAVKPGGLVVIATFSEKGPTKCSGIEIKQYSINGLAELLSEDFNMVSCKNVSHETPSGAAQDFNFCSFKRN</sequence>
<dbReference type="RefSeq" id="WP_308427622.1">
    <property type="nucleotide sequence ID" value="NZ_BMXB01000006.1"/>
</dbReference>
<reference evidence="2" key="2">
    <citation type="submission" date="2020-09" db="EMBL/GenBank/DDBJ databases">
        <authorList>
            <person name="Sun Q."/>
            <person name="Kim S."/>
        </authorList>
    </citation>
    <scope>NUCLEOTIDE SEQUENCE</scope>
    <source>
        <strain evidence="2">KCTC 12719</strain>
    </source>
</reference>
<keyword evidence="3" id="KW-1185">Reference proteome</keyword>
<reference evidence="2" key="1">
    <citation type="journal article" date="2014" name="Int. J. Syst. Evol. Microbiol.">
        <title>Complete genome sequence of Corynebacterium casei LMG S-19264T (=DSM 44701T), isolated from a smear-ripened cheese.</title>
        <authorList>
            <consortium name="US DOE Joint Genome Institute (JGI-PGF)"/>
            <person name="Walter F."/>
            <person name="Albersmeier A."/>
            <person name="Kalinowski J."/>
            <person name="Ruckert C."/>
        </authorList>
    </citation>
    <scope>NUCLEOTIDE SEQUENCE</scope>
    <source>
        <strain evidence="2">KCTC 12719</strain>
    </source>
</reference>
<evidence type="ECO:0000259" key="1">
    <source>
        <dbReference type="Pfam" id="PF13649"/>
    </source>
</evidence>
<gene>
    <name evidence="2" type="ORF">GCM10007103_18830</name>
</gene>
<name>A0A918SGR4_9FLAO</name>
<dbReference type="EMBL" id="BMXB01000006">
    <property type="protein sequence ID" value="GHA37629.1"/>
    <property type="molecule type" value="Genomic_DNA"/>
</dbReference>
<dbReference type="Proteomes" id="UP000610456">
    <property type="component" value="Unassembled WGS sequence"/>
</dbReference>
<protein>
    <recommendedName>
        <fullName evidence="1">Methyltransferase domain-containing protein</fullName>
    </recommendedName>
</protein>
<dbReference type="Gene3D" id="3.40.50.150">
    <property type="entry name" value="Vaccinia Virus protein VP39"/>
    <property type="match status" value="1"/>
</dbReference>
<dbReference type="PANTHER" id="PTHR12843">
    <property type="entry name" value="PROTEIN-LYSINE N-METHYLTRANSFERASE METTL10"/>
    <property type="match status" value="1"/>
</dbReference>